<gene>
    <name evidence="2" type="ORF">ST47_g8667</name>
</gene>
<sequence>MNKMQQHNFKQHRHSFRATHVKTQGIVKGKPTILTDLPPTYNKDSSRPQAKPTTQQLAMQASPCSYKQIKNPALGDSVYVFSASRASASRAQTKTQQRKISSSITRP</sequence>
<organism evidence="2 3">
    <name type="scientific">Didymella rabiei</name>
    <name type="common">Chickpea ascochyta blight fungus</name>
    <name type="synonym">Mycosphaerella rabiei</name>
    <dbReference type="NCBI Taxonomy" id="5454"/>
    <lineage>
        <taxon>Eukaryota</taxon>
        <taxon>Fungi</taxon>
        <taxon>Dikarya</taxon>
        <taxon>Ascomycota</taxon>
        <taxon>Pezizomycotina</taxon>
        <taxon>Dothideomycetes</taxon>
        <taxon>Pleosporomycetidae</taxon>
        <taxon>Pleosporales</taxon>
        <taxon>Pleosporineae</taxon>
        <taxon>Didymellaceae</taxon>
        <taxon>Ascochyta</taxon>
    </lineage>
</organism>
<dbReference type="EMBL" id="JYNV01000284">
    <property type="protein sequence ID" value="KZM20217.1"/>
    <property type="molecule type" value="Genomic_DNA"/>
</dbReference>
<comment type="caution">
    <text evidence="2">The sequence shown here is derived from an EMBL/GenBank/DDBJ whole genome shotgun (WGS) entry which is preliminary data.</text>
</comment>
<name>A0A162YTC2_DIDRA</name>
<protein>
    <submittedName>
        <fullName evidence="2">Catalase</fullName>
    </submittedName>
</protein>
<dbReference type="AlphaFoldDB" id="A0A162YTC2"/>
<feature type="region of interest" description="Disordered" evidence="1">
    <location>
        <begin position="85"/>
        <end position="107"/>
    </location>
</feature>
<accession>A0A162YTC2</accession>
<reference evidence="2 3" key="1">
    <citation type="journal article" date="2016" name="Sci. Rep.">
        <title>Draft genome sequencing and secretome analysis of fungal phytopathogen Ascochyta rabiei provides insight into the necrotrophic effector repertoire.</title>
        <authorList>
            <person name="Verma S."/>
            <person name="Gazara R.K."/>
            <person name="Nizam S."/>
            <person name="Parween S."/>
            <person name="Chattopadhyay D."/>
            <person name="Verma P.K."/>
        </authorList>
    </citation>
    <scope>NUCLEOTIDE SEQUENCE [LARGE SCALE GENOMIC DNA]</scope>
    <source>
        <strain evidence="2 3">ArDII</strain>
    </source>
</reference>
<feature type="region of interest" description="Disordered" evidence="1">
    <location>
        <begin position="1"/>
        <end position="62"/>
    </location>
</feature>
<proteinExistence type="predicted"/>
<dbReference type="OrthoDB" id="3358373at2759"/>
<dbReference type="PANTHER" id="PTHR36195">
    <property type="entry name" value="DOMAIN PROTEIN, PUTATIVE (AFU_ORTHOLOGUE AFUA_5G01990)-RELATED-RELATED"/>
    <property type="match status" value="1"/>
</dbReference>
<feature type="compositionally biased region" description="Basic residues" evidence="1">
    <location>
        <begin position="9"/>
        <end position="20"/>
    </location>
</feature>
<feature type="compositionally biased region" description="Polar residues" evidence="1">
    <location>
        <begin position="47"/>
        <end position="62"/>
    </location>
</feature>
<evidence type="ECO:0000313" key="3">
    <source>
        <dbReference type="Proteomes" id="UP000076837"/>
    </source>
</evidence>
<dbReference type="Proteomes" id="UP000076837">
    <property type="component" value="Unassembled WGS sequence"/>
</dbReference>
<keyword evidence="3" id="KW-1185">Reference proteome</keyword>
<evidence type="ECO:0000313" key="2">
    <source>
        <dbReference type="EMBL" id="KZM20217.1"/>
    </source>
</evidence>
<evidence type="ECO:0000256" key="1">
    <source>
        <dbReference type="SAM" id="MobiDB-lite"/>
    </source>
</evidence>
<feature type="compositionally biased region" description="Polar residues" evidence="1">
    <location>
        <begin position="92"/>
        <end position="107"/>
    </location>
</feature>
<dbReference type="PANTHER" id="PTHR36195:SF4">
    <property type="entry name" value="DOMAIN PROTEIN, PUTATIVE (AFU_ORTHOLOGUE AFUA_5G01990)-RELATED"/>
    <property type="match status" value="1"/>
</dbReference>